<dbReference type="EMBL" id="JANGAC010000015">
    <property type="protein sequence ID" value="MCQ4924720.1"/>
    <property type="molecule type" value="Genomic_DNA"/>
</dbReference>
<dbReference type="PANTHER" id="PTHR47197:SF3">
    <property type="entry name" value="DIHYDRO-HEME D1 DEHYDROGENASE"/>
    <property type="match status" value="1"/>
</dbReference>
<sequence>MKNRLKIITILLVAIAILYAYPQMKNENEYLAYIPNAGDGTISIIDVSINKLIDEIKIGNSVSHGIAVSSDGSKIYTGNIEDGKVFIIDVNSKEILKTIDTGRNLHGIDITPDGKYLFTASGDLQEGEEFDYINIIDTKEDKIIKSIRSNGKSPSHIDFTKDSKLAFVNNVMSGNVSVVDIEKFEIISTIDVGLIPNESELSPDDKYLYVANVQDGTISVVDVKEGKEIDKIKVGEGTHGVAVSNDGKYVWTTNMYSKDVSVIDIENSKVIKTIETGGQANHISVLPNSDLVYVSNLESEDISAIDMKKYEVINTIKIGKKPHEIEFVRLK</sequence>
<proteinExistence type="predicted"/>
<dbReference type="Proteomes" id="UP001524478">
    <property type="component" value="Unassembled WGS sequence"/>
</dbReference>
<keyword evidence="1" id="KW-0732">Signal</keyword>
<protein>
    <submittedName>
        <fullName evidence="3">Beta-propeller fold lactonase family protein</fullName>
    </submittedName>
</protein>
<dbReference type="InterPro" id="IPR051200">
    <property type="entry name" value="Host-pathogen_enzymatic-act"/>
</dbReference>
<reference evidence="3 4" key="1">
    <citation type="submission" date="2022-06" db="EMBL/GenBank/DDBJ databases">
        <title>Isolation of gut microbiota from human fecal samples.</title>
        <authorList>
            <person name="Pamer E.G."/>
            <person name="Barat B."/>
            <person name="Waligurski E."/>
            <person name="Medina S."/>
            <person name="Paddock L."/>
            <person name="Mostad J."/>
        </authorList>
    </citation>
    <scope>NUCLEOTIDE SEQUENCE [LARGE SCALE GENOMIC DNA]</scope>
    <source>
        <strain evidence="3 4">DFI.7.95</strain>
    </source>
</reference>
<dbReference type="InterPro" id="IPR048433">
    <property type="entry name" value="YNCE-like_beta-prop"/>
</dbReference>
<name>A0ABT1SEK0_9FIRM</name>
<evidence type="ECO:0000313" key="4">
    <source>
        <dbReference type="Proteomes" id="UP001524478"/>
    </source>
</evidence>
<dbReference type="PANTHER" id="PTHR47197">
    <property type="entry name" value="PROTEIN NIRF"/>
    <property type="match status" value="1"/>
</dbReference>
<keyword evidence="4" id="KW-1185">Reference proteome</keyword>
<evidence type="ECO:0000313" key="3">
    <source>
        <dbReference type="EMBL" id="MCQ4924720.1"/>
    </source>
</evidence>
<dbReference type="NCBIfam" id="TIGR02276">
    <property type="entry name" value="beta_rpt_yvtn"/>
    <property type="match status" value="2"/>
</dbReference>
<accession>A0ABT1SEK0</accession>
<dbReference type="InterPro" id="IPR011964">
    <property type="entry name" value="YVTN_b-propeller_repeat"/>
</dbReference>
<dbReference type="Pfam" id="PF21783">
    <property type="entry name" value="YNCE"/>
    <property type="match status" value="1"/>
</dbReference>
<feature type="domain" description="YNCE-like beta-propeller" evidence="2">
    <location>
        <begin position="33"/>
        <end position="325"/>
    </location>
</feature>
<comment type="caution">
    <text evidence="3">The sequence shown here is derived from an EMBL/GenBank/DDBJ whole genome shotgun (WGS) entry which is preliminary data.</text>
</comment>
<evidence type="ECO:0000259" key="2">
    <source>
        <dbReference type="Pfam" id="PF21783"/>
    </source>
</evidence>
<dbReference type="RefSeq" id="WP_216561115.1">
    <property type="nucleotide sequence ID" value="NZ_JAHLOH010000045.1"/>
</dbReference>
<evidence type="ECO:0000256" key="1">
    <source>
        <dbReference type="ARBA" id="ARBA00022729"/>
    </source>
</evidence>
<organism evidence="3 4">
    <name type="scientific">Tissierella carlieri</name>
    <dbReference type="NCBI Taxonomy" id="689904"/>
    <lineage>
        <taxon>Bacteria</taxon>
        <taxon>Bacillati</taxon>
        <taxon>Bacillota</taxon>
        <taxon>Tissierellia</taxon>
        <taxon>Tissierellales</taxon>
        <taxon>Tissierellaceae</taxon>
        <taxon>Tissierella</taxon>
    </lineage>
</organism>
<gene>
    <name evidence="3" type="ORF">NE686_16570</name>
</gene>